<reference evidence="1 2" key="1">
    <citation type="journal article" date="2018" name="Science">
        <title>The opium poppy genome and morphinan production.</title>
        <authorList>
            <person name="Guo L."/>
            <person name="Winzer T."/>
            <person name="Yang X."/>
            <person name="Li Y."/>
            <person name="Ning Z."/>
            <person name="He Z."/>
            <person name="Teodor R."/>
            <person name="Lu Y."/>
            <person name="Bowser T.A."/>
            <person name="Graham I.A."/>
            <person name="Ye K."/>
        </authorList>
    </citation>
    <scope>NUCLEOTIDE SEQUENCE [LARGE SCALE GENOMIC DNA]</scope>
    <source>
        <strain evidence="2">cv. HN1</strain>
        <tissue evidence="1">Leaves</tissue>
    </source>
</reference>
<name>A0A4Y7KE46_PAPSO</name>
<dbReference type="AlphaFoldDB" id="A0A4Y7KE46"/>
<gene>
    <name evidence="1" type="ORF">C5167_034373</name>
</gene>
<evidence type="ECO:0000313" key="1">
    <source>
        <dbReference type="EMBL" id="RZC71106.1"/>
    </source>
</evidence>
<dbReference type="Gramene" id="RZC71106">
    <property type="protein sequence ID" value="RZC71106"/>
    <property type="gene ID" value="C5167_034373"/>
</dbReference>
<organism evidence="1 2">
    <name type="scientific">Papaver somniferum</name>
    <name type="common">Opium poppy</name>
    <dbReference type="NCBI Taxonomy" id="3469"/>
    <lineage>
        <taxon>Eukaryota</taxon>
        <taxon>Viridiplantae</taxon>
        <taxon>Streptophyta</taxon>
        <taxon>Embryophyta</taxon>
        <taxon>Tracheophyta</taxon>
        <taxon>Spermatophyta</taxon>
        <taxon>Magnoliopsida</taxon>
        <taxon>Ranunculales</taxon>
        <taxon>Papaveraceae</taxon>
        <taxon>Papaveroideae</taxon>
        <taxon>Papaver</taxon>
    </lineage>
</organism>
<sequence length="93" mass="10176">MAGDINTILTNLAKQMSEEVAGIRGLISNVMFVGANVHGESSNRVSEPRVYVETQKRLIPIYTSHALDGHRCTSTLVITIGDTTQKRCLKSQC</sequence>
<proteinExistence type="predicted"/>
<dbReference type="Proteomes" id="UP000316621">
    <property type="component" value="Chromosome 7"/>
</dbReference>
<dbReference type="EMBL" id="CM010721">
    <property type="protein sequence ID" value="RZC71106.1"/>
    <property type="molecule type" value="Genomic_DNA"/>
</dbReference>
<protein>
    <submittedName>
        <fullName evidence="1">Uncharacterized protein</fullName>
    </submittedName>
</protein>
<accession>A0A4Y7KE46</accession>
<keyword evidence="2" id="KW-1185">Reference proteome</keyword>
<evidence type="ECO:0000313" key="2">
    <source>
        <dbReference type="Proteomes" id="UP000316621"/>
    </source>
</evidence>